<evidence type="ECO:0000313" key="19">
    <source>
        <dbReference type="EMBL" id="KAK8880697.1"/>
    </source>
</evidence>
<evidence type="ECO:0000256" key="3">
    <source>
        <dbReference type="ARBA" id="ARBA00022475"/>
    </source>
</evidence>
<evidence type="ECO:0000256" key="11">
    <source>
        <dbReference type="ARBA" id="ARBA00023136"/>
    </source>
</evidence>
<feature type="coiled-coil region" evidence="16">
    <location>
        <begin position="9"/>
        <end position="174"/>
    </location>
</feature>
<keyword evidence="20" id="KW-1185">Reference proteome</keyword>
<evidence type="ECO:0000256" key="13">
    <source>
        <dbReference type="ARBA" id="ARBA00023157"/>
    </source>
</evidence>
<keyword evidence="3" id="KW-1003">Cell membrane</keyword>
<evidence type="ECO:0000256" key="17">
    <source>
        <dbReference type="SAM" id="MobiDB-lite"/>
    </source>
</evidence>
<keyword evidence="5" id="KW-0812">Transmembrane</keyword>
<feature type="region of interest" description="Disordered" evidence="17">
    <location>
        <begin position="334"/>
        <end position="361"/>
    </location>
</feature>
<comment type="subcellular location">
    <subcellularLocation>
        <location evidence="1">Cell membrane</location>
        <topology evidence="1">Single-pass type I membrane protein</topology>
    </subcellularLocation>
</comment>
<gene>
    <name evidence="19" type="ORF">M9Y10_003383</name>
</gene>
<evidence type="ECO:0000256" key="16">
    <source>
        <dbReference type="SAM" id="Coils"/>
    </source>
</evidence>
<keyword evidence="15" id="KW-0325">Glycoprotein</keyword>
<keyword evidence="7" id="KW-0547">Nucleotide-binding</keyword>
<keyword evidence="14" id="KW-0675">Receptor</keyword>
<keyword evidence="4" id="KW-0808">Transferase</keyword>
<keyword evidence="8" id="KW-0418">Kinase</keyword>
<accession>A0ABR2JR41</accession>
<evidence type="ECO:0000256" key="6">
    <source>
        <dbReference type="ARBA" id="ARBA00022729"/>
    </source>
</evidence>
<keyword evidence="16" id="KW-0175">Coiled coil</keyword>
<evidence type="ECO:0000256" key="9">
    <source>
        <dbReference type="ARBA" id="ARBA00022840"/>
    </source>
</evidence>
<evidence type="ECO:0000313" key="20">
    <source>
        <dbReference type="Proteomes" id="UP001470230"/>
    </source>
</evidence>
<feature type="domain" description="ALK/LTK-like glycine-rich" evidence="18">
    <location>
        <begin position="281"/>
        <end position="532"/>
    </location>
</feature>
<keyword evidence="12" id="KW-0829">Tyrosine-protein kinase</keyword>
<dbReference type="EC" id="2.7.10.1" evidence="2"/>
<keyword evidence="9" id="KW-0067">ATP-binding</keyword>
<name>A0ABR2JR41_9EUKA</name>
<organism evidence="19 20">
    <name type="scientific">Tritrichomonas musculus</name>
    <dbReference type="NCBI Taxonomy" id="1915356"/>
    <lineage>
        <taxon>Eukaryota</taxon>
        <taxon>Metamonada</taxon>
        <taxon>Parabasalia</taxon>
        <taxon>Tritrichomonadida</taxon>
        <taxon>Tritrichomonadidae</taxon>
        <taxon>Tritrichomonas</taxon>
    </lineage>
</organism>
<evidence type="ECO:0000256" key="5">
    <source>
        <dbReference type="ARBA" id="ARBA00022692"/>
    </source>
</evidence>
<keyword evidence="11" id="KW-0472">Membrane</keyword>
<keyword evidence="10" id="KW-1133">Transmembrane helix</keyword>
<evidence type="ECO:0000256" key="2">
    <source>
        <dbReference type="ARBA" id="ARBA00011902"/>
    </source>
</evidence>
<dbReference type="Proteomes" id="UP001470230">
    <property type="component" value="Unassembled WGS sequence"/>
</dbReference>
<evidence type="ECO:0000256" key="12">
    <source>
        <dbReference type="ARBA" id="ARBA00023137"/>
    </source>
</evidence>
<feature type="region of interest" description="Disordered" evidence="17">
    <location>
        <begin position="506"/>
        <end position="534"/>
    </location>
</feature>
<proteinExistence type="predicted"/>
<sequence>MNNPLTKDNKNDDERIDTIERRVEHLENIINQDHQKSEIQIQKSEVQIQKSEVQIQKSELLIKKENKEVSRQIESQNQKIDKNEEDLSKQHQLIEAQNQKIDKFEEDLSKQNQLIEAQNQKISKYEEDLSKQNQLIEEQSQKIEELENKLNSITEEQEKRIQDLEKNTKKLKGKITVKVQPDHTIKGTIVITEKGCKLDGKRSKCCLNADPSTTIDKKLYENGQSIEKLKEELSFMKSAGTYYLHALLVDDQGHENQIVSKGVTTKGFSFNFSFTGHVETATLEPGTYKLEVWGAEGGTTDHYANTAGKGGYSVGLLTLKSTTKLHIHVGECPKNKNGGWNGGGPGGENDLNESPGGGGSTDISLYGEEEGSKNWNNKDHMYSRIIVAGAGGGSGHNDNPRLYGGFGGGLCGKNSGRGPADNEGTQTRAGTSTWNSKLQGFGVGGTRATFVSSGGGGGWYGGGASKAKGGGSGGSGYVYNESTACNYPSGCKLNDSYYLKNSKTLSGDQVFPSPLNSSTEKGHRGHGYAKISPQ</sequence>
<protein>
    <recommendedName>
        <fullName evidence="2">receptor protein-tyrosine kinase</fullName>
        <ecNumber evidence="2">2.7.10.1</ecNumber>
    </recommendedName>
</protein>
<reference evidence="19 20" key="1">
    <citation type="submission" date="2024-04" db="EMBL/GenBank/DDBJ databases">
        <title>Tritrichomonas musculus Genome.</title>
        <authorList>
            <person name="Alves-Ferreira E."/>
            <person name="Grigg M."/>
            <person name="Lorenzi H."/>
            <person name="Galac M."/>
        </authorList>
    </citation>
    <scope>NUCLEOTIDE SEQUENCE [LARGE SCALE GENOMIC DNA]</scope>
    <source>
        <strain evidence="19 20">EAF2021</strain>
    </source>
</reference>
<evidence type="ECO:0000256" key="14">
    <source>
        <dbReference type="ARBA" id="ARBA00023170"/>
    </source>
</evidence>
<evidence type="ECO:0000256" key="1">
    <source>
        <dbReference type="ARBA" id="ARBA00004251"/>
    </source>
</evidence>
<dbReference type="Pfam" id="PF12810">
    <property type="entry name" value="ALK_LTK_GRD"/>
    <property type="match status" value="1"/>
</dbReference>
<comment type="caution">
    <text evidence="19">The sequence shown here is derived from an EMBL/GenBank/DDBJ whole genome shotgun (WGS) entry which is preliminary data.</text>
</comment>
<evidence type="ECO:0000256" key="8">
    <source>
        <dbReference type="ARBA" id="ARBA00022777"/>
    </source>
</evidence>
<evidence type="ECO:0000256" key="7">
    <source>
        <dbReference type="ARBA" id="ARBA00022741"/>
    </source>
</evidence>
<keyword evidence="13" id="KW-1015">Disulfide bond</keyword>
<evidence type="ECO:0000259" key="18">
    <source>
        <dbReference type="Pfam" id="PF12810"/>
    </source>
</evidence>
<evidence type="ECO:0000256" key="4">
    <source>
        <dbReference type="ARBA" id="ARBA00022679"/>
    </source>
</evidence>
<dbReference type="InterPro" id="IPR055163">
    <property type="entry name" value="ALK/LTK-like_GRD"/>
</dbReference>
<evidence type="ECO:0000256" key="15">
    <source>
        <dbReference type="ARBA" id="ARBA00023180"/>
    </source>
</evidence>
<keyword evidence="6" id="KW-0732">Signal</keyword>
<evidence type="ECO:0000256" key="10">
    <source>
        <dbReference type="ARBA" id="ARBA00022989"/>
    </source>
</evidence>
<dbReference type="EMBL" id="JAPFFF010000010">
    <property type="protein sequence ID" value="KAK8880697.1"/>
    <property type="molecule type" value="Genomic_DNA"/>
</dbReference>